<dbReference type="Gene3D" id="3.40.30.10">
    <property type="entry name" value="Glutaredoxin"/>
    <property type="match status" value="1"/>
</dbReference>
<dbReference type="CDD" id="cd03024">
    <property type="entry name" value="DsbA_FrnE"/>
    <property type="match status" value="1"/>
</dbReference>
<sequence>MIKPKITVFSDFLCPFCYIGKQPLDEVAKEQGLEIEWRAFELRPEGVDVPPKPSEYMERVKAGVEALAKQYGLEMSLSGKSKASRRAHEGAKFAEEYGKAQEYHEAMFVAQFKDGRNVDDIDTLVDVATSIGLDPGAFREAVESRRYRDKVLEDERLAEEIGVTGIPCIIVENRGAMGVQSVDQIKALIEG</sequence>
<accession>A0A0P9ELX9</accession>
<dbReference type="InterPro" id="IPR001853">
    <property type="entry name" value="DSBA-like_thioredoxin_dom"/>
</dbReference>
<comment type="caution">
    <text evidence="2">The sequence shown here is derived from an EMBL/GenBank/DDBJ whole genome shotgun (WGS) entry which is preliminary data.</text>
</comment>
<name>A0A0P9ELX9_9BACL</name>
<dbReference type="PATRIC" id="fig|471514.4.peg.4404"/>
<proteinExistence type="predicted"/>
<feature type="domain" description="DSBA-like thioredoxin" evidence="1">
    <location>
        <begin position="6"/>
        <end position="189"/>
    </location>
</feature>
<keyword evidence="3" id="KW-1185">Reference proteome</keyword>
<organism evidence="2 3">
    <name type="scientific">Alicyclobacillus ferrooxydans</name>
    <dbReference type="NCBI Taxonomy" id="471514"/>
    <lineage>
        <taxon>Bacteria</taxon>
        <taxon>Bacillati</taxon>
        <taxon>Bacillota</taxon>
        <taxon>Bacilli</taxon>
        <taxon>Bacillales</taxon>
        <taxon>Alicyclobacillaceae</taxon>
        <taxon>Alicyclobacillus</taxon>
    </lineage>
</organism>
<dbReference type="GO" id="GO:0016491">
    <property type="term" value="F:oxidoreductase activity"/>
    <property type="evidence" value="ECO:0007669"/>
    <property type="project" value="InterPro"/>
</dbReference>
<dbReference type="PANTHER" id="PTHR13887:SF33">
    <property type="entry name" value="ISOMERASE"/>
    <property type="match status" value="1"/>
</dbReference>
<dbReference type="PANTHER" id="PTHR13887">
    <property type="entry name" value="GLUTATHIONE S-TRANSFERASE KAPPA"/>
    <property type="match status" value="1"/>
</dbReference>
<dbReference type="Pfam" id="PF01323">
    <property type="entry name" value="DSBA"/>
    <property type="match status" value="1"/>
</dbReference>
<reference evidence="2 3" key="1">
    <citation type="submission" date="2015-09" db="EMBL/GenBank/DDBJ databases">
        <title>Draft genome sequence of Alicyclobacillus ferrooxydans DSM 22381.</title>
        <authorList>
            <person name="Hemp J."/>
        </authorList>
    </citation>
    <scope>NUCLEOTIDE SEQUENCE [LARGE SCALE GENOMIC DNA]</scope>
    <source>
        <strain evidence="2 3">TC-34</strain>
    </source>
</reference>
<protein>
    <submittedName>
        <fullName evidence="2">Disulfide bond formation protein DsbA</fullName>
    </submittedName>
</protein>
<evidence type="ECO:0000313" key="3">
    <source>
        <dbReference type="Proteomes" id="UP000050482"/>
    </source>
</evidence>
<dbReference type="EMBL" id="LJCO01000035">
    <property type="protein sequence ID" value="KPV44329.1"/>
    <property type="molecule type" value="Genomic_DNA"/>
</dbReference>
<dbReference type="Proteomes" id="UP000050482">
    <property type="component" value="Unassembled WGS sequence"/>
</dbReference>
<dbReference type="SUPFAM" id="SSF52833">
    <property type="entry name" value="Thioredoxin-like"/>
    <property type="match status" value="1"/>
</dbReference>
<dbReference type="STRING" id="471514.AN477_07745"/>
<evidence type="ECO:0000313" key="2">
    <source>
        <dbReference type="EMBL" id="KPV44329.1"/>
    </source>
</evidence>
<dbReference type="RefSeq" id="WP_054968605.1">
    <property type="nucleotide sequence ID" value="NZ_LJCO01000035.1"/>
</dbReference>
<dbReference type="InterPro" id="IPR036249">
    <property type="entry name" value="Thioredoxin-like_sf"/>
</dbReference>
<dbReference type="AlphaFoldDB" id="A0A0P9ELX9"/>
<gene>
    <name evidence="2" type="ORF">AN477_07745</name>
</gene>
<evidence type="ECO:0000259" key="1">
    <source>
        <dbReference type="Pfam" id="PF01323"/>
    </source>
</evidence>